<dbReference type="Gene3D" id="3.80.30.20">
    <property type="entry name" value="tm_1862 like domain"/>
    <property type="match status" value="1"/>
</dbReference>
<feature type="domain" description="Radical SAM core" evidence="6">
    <location>
        <begin position="190"/>
        <end position="417"/>
    </location>
</feature>
<reference evidence="7" key="2">
    <citation type="submission" date="2021-08" db="EMBL/GenBank/DDBJ databases">
        <authorList>
            <person name="Dalcin Martins P."/>
        </authorList>
    </citation>
    <scope>NUCLEOTIDE SEQUENCE</scope>
    <source>
        <strain evidence="7">MAG_39</strain>
    </source>
</reference>
<organism evidence="7 8">
    <name type="scientific">Candidatus Nitrobium versatile</name>
    <dbReference type="NCBI Taxonomy" id="2884831"/>
    <lineage>
        <taxon>Bacteria</taxon>
        <taxon>Pseudomonadati</taxon>
        <taxon>Nitrospirota</taxon>
        <taxon>Nitrospiria</taxon>
        <taxon>Nitrospirales</taxon>
        <taxon>Nitrospiraceae</taxon>
        <taxon>Candidatus Nitrobium</taxon>
    </lineage>
</organism>
<dbReference type="GO" id="GO:0046872">
    <property type="term" value="F:metal ion binding"/>
    <property type="evidence" value="ECO:0007669"/>
    <property type="project" value="UniProtKB-KW"/>
</dbReference>
<dbReference type="GO" id="GO:0005829">
    <property type="term" value="C:cytosol"/>
    <property type="evidence" value="ECO:0007669"/>
    <property type="project" value="TreeGrafter"/>
</dbReference>
<evidence type="ECO:0000256" key="1">
    <source>
        <dbReference type="ARBA" id="ARBA00001966"/>
    </source>
</evidence>
<evidence type="ECO:0000313" key="7">
    <source>
        <dbReference type="EMBL" id="MBZ0154598.1"/>
    </source>
</evidence>
<evidence type="ECO:0000313" key="8">
    <source>
        <dbReference type="Proteomes" id="UP000705867"/>
    </source>
</evidence>
<comment type="caution">
    <text evidence="7">The sequence shown here is derived from an EMBL/GenBank/DDBJ whole genome shotgun (WGS) entry which is preliminary data.</text>
</comment>
<dbReference type="GO" id="GO:0003824">
    <property type="term" value="F:catalytic activity"/>
    <property type="evidence" value="ECO:0007669"/>
    <property type="project" value="InterPro"/>
</dbReference>
<dbReference type="Pfam" id="PF04055">
    <property type="entry name" value="Radical_SAM"/>
    <property type="match status" value="1"/>
</dbReference>
<dbReference type="GO" id="GO:0031419">
    <property type="term" value="F:cobalamin binding"/>
    <property type="evidence" value="ECO:0007669"/>
    <property type="project" value="InterPro"/>
</dbReference>
<protein>
    <submittedName>
        <fullName evidence="7">Radical SAM protein</fullName>
    </submittedName>
</protein>
<dbReference type="InterPro" id="IPR007197">
    <property type="entry name" value="rSAM"/>
</dbReference>
<keyword evidence="4" id="KW-0408">Iron</keyword>
<dbReference type="EMBL" id="JAIOIV010000003">
    <property type="protein sequence ID" value="MBZ0154598.1"/>
    <property type="molecule type" value="Genomic_DNA"/>
</dbReference>
<dbReference type="InterPro" id="IPR023404">
    <property type="entry name" value="rSAM_horseshoe"/>
</dbReference>
<evidence type="ECO:0000256" key="5">
    <source>
        <dbReference type="ARBA" id="ARBA00023014"/>
    </source>
</evidence>
<evidence type="ECO:0000259" key="6">
    <source>
        <dbReference type="PROSITE" id="PS51918"/>
    </source>
</evidence>
<dbReference type="PANTHER" id="PTHR43409:SF15">
    <property type="entry name" value="PUTATIVE-RELATED"/>
    <property type="match status" value="1"/>
</dbReference>
<name>A0A953J2Z9_9BACT</name>
<evidence type="ECO:0000256" key="3">
    <source>
        <dbReference type="ARBA" id="ARBA00022723"/>
    </source>
</evidence>
<dbReference type="PANTHER" id="PTHR43409">
    <property type="entry name" value="ANAEROBIC MAGNESIUM-PROTOPORPHYRIN IX MONOMETHYL ESTER CYCLASE-RELATED"/>
    <property type="match status" value="1"/>
</dbReference>
<dbReference type="SFLD" id="SFLDS00029">
    <property type="entry name" value="Radical_SAM"/>
    <property type="match status" value="1"/>
</dbReference>
<dbReference type="SUPFAM" id="SSF102114">
    <property type="entry name" value="Radical SAM enzymes"/>
    <property type="match status" value="1"/>
</dbReference>
<keyword evidence="2" id="KW-0949">S-adenosyl-L-methionine</keyword>
<evidence type="ECO:0000256" key="4">
    <source>
        <dbReference type="ARBA" id="ARBA00023004"/>
    </source>
</evidence>
<dbReference type="AlphaFoldDB" id="A0A953J2Z9"/>
<accession>A0A953J2Z9</accession>
<keyword evidence="5" id="KW-0411">Iron-sulfur</keyword>
<dbReference type="PROSITE" id="PS51918">
    <property type="entry name" value="RADICAL_SAM"/>
    <property type="match status" value="1"/>
</dbReference>
<dbReference type="InterPro" id="IPR051198">
    <property type="entry name" value="BchE-like"/>
</dbReference>
<sequence>MRPRILLVNPWIYDFAAYNFWARPLGLLRVAEYLSGFDVDISLIDCTDAYTPRRYGTGRFRAEEVEKPDVLRGVGRRYKRYGIGVDDFARSLREQGPFDCVLATSLMTYWYPGVAGAIGVIREVLGDIPVVLGGIYATLYPEHALMHSGADFIYRGALSRNLLFVLSTFGFRIKKKKRGGPLPYYRLGLYRHSPFAPLQMSSGCPCSCPYCASTLLSPFYQRRSPGEVVQEIEDLYGMGVREYAFYDDALLLDADTSIVPLLERVKERGLALNFHCPNGLHARCIDGRVARLMRETGFRTLRLSLETVDEERQRATGSKINCRDFEKAMRLLQAEGFGKRESGAYLMYGLPGQEWREVEEGIGFLQSLGVRIHLAEFSPIRGTLLWDELVQKGVIDDGIDPLLTNNSVFSALYSGYDPGAVQRMKVEVRKYNAR</sequence>
<dbReference type="GO" id="GO:0051536">
    <property type="term" value="F:iron-sulfur cluster binding"/>
    <property type="evidence" value="ECO:0007669"/>
    <property type="project" value="UniProtKB-KW"/>
</dbReference>
<dbReference type="SUPFAM" id="SSF52242">
    <property type="entry name" value="Cobalamin (vitamin B12)-binding domain"/>
    <property type="match status" value="1"/>
</dbReference>
<dbReference type="InterPro" id="IPR036724">
    <property type="entry name" value="Cobalamin-bd_sf"/>
</dbReference>
<evidence type="ECO:0000256" key="2">
    <source>
        <dbReference type="ARBA" id="ARBA00022691"/>
    </source>
</evidence>
<dbReference type="InterPro" id="IPR006638">
    <property type="entry name" value="Elp3/MiaA/NifB-like_rSAM"/>
</dbReference>
<dbReference type="SMART" id="SM00729">
    <property type="entry name" value="Elp3"/>
    <property type="match status" value="1"/>
</dbReference>
<dbReference type="Proteomes" id="UP000705867">
    <property type="component" value="Unassembled WGS sequence"/>
</dbReference>
<gene>
    <name evidence="7" type="ORF">K8I29_00095</name>
</gene>
<dbReference type="InterPro" id="IPR058240">
    <property type="entry name" value="rSAM_sf"/>
</dbReference>
<dbReference type="Gene3D" id="3.40.50.280">
    <property type="entry name" value="Cobalamin-binding domain"/>
    <property type="match status" value="1"/>
</dbReference>
<dbReference type="CDD" id="cd01335">
    <property type="entry name" value="Radical_SAM"/>
    <property type="match status" value="1"/>
</dbReference>
<reference evidence="7" key="1">
    <citation type="journal article" date="2021" name="bioRxiv">
        <title>Unraveling nitrogen, sulfur and carbon metabolic pathways and microbial community transcriptional responses to substrate deprivation and toxicity stresses in a bioreactor mimicking anoxic brackish coastal sediment conditions.</title>
        <authorList>
            <person name="Martins P.D."/>
            <person name="Echeveste M.J."/>
            <person name="Arshad A."/>
            <person name="Kurth J."/>
            <person name="Ouboter H."/>
            <person name="Jetten M.S.M."/>
            <person name="Welte C.U."/>
        </authorList>
    </citation>
    <scope>NUCLEOTIDE SEQUENCE</scope>
    <source>
        <strain evidence="7">MAG_39</strain>
    </source>
</reference>
<comment type="cofactor">
    <cofactor evidence="1">
        <name>[4Fe-4S] cluster</name>
        <dbReference type="ChEBI" id="CHEBI:49883"/>
    </cofactor>
</comment>
<dbReference type="SFLD" id="SFLDG01082">
    <property type="entry name" value="B12-binding_domain_containing"/>
    <property type="match status" value="1"/>
</dbReference>
<proteinExistence type="predicted"/>
<keyword evidence="3" id="KW-0479">Metal-binding</keyword>